<dbReference type="InterPro" id="IPR046938">
    <property type="entry name" value="DNA_clamp_sf"/>
</dbReference>
<dbReference type="EMBL" id="JAPMOS010000001">
    <property type="protein sequence ID" value="KAJ4463051.1"/>
    <property type="molecule type" value="Genomic_DNA"/>
</dbReference>
<organism evidence="8 9">
    <name type="scientific">Paratrimastix pyriformis</name>
    <dbReference type="NCBI Taxonomy" id="342808"/>
    <lineage>
        <taxon>Eukaryota</taxon>
        <taxon>Metamonada</taxon>
        <taxon>Preaxostyla</taxon>
        <taxon>Paratrimastigidae</taxon>
        <taxon>Paratrimastix</taxon>
    </lineage>
</organism>
<dbReference type="Pfam" id="PF02747">
    <property type="entry name" value="PCNA_C"/>
    <property type="match status" value="1"/>
</dbReference>
<evidence type="ECO:0000256" key="1">
    <source>
        <dbReference type="ARBA" id="ARBA00010462"/>
    </source>
</evidence>
<evidence type="ECO:0000256" key="5">
    <source>
        <dbReference type="SAM" id="MobiDB-lite"/>
    </source>
</evidence>
<dbReference type="Gene3D" id="3.70.10.10">
    <property type="match status" value="1"/>
</dbReference>
<sequence length="280" mass="30485">MFECLFEQASLLKKICEAIKELTDQACFEVSGTGISLQAMDSSHVSLVSFLLRNEHFSQFRCDRNLTLGLNLKMITKILKTAGNEDRVTLRAEDDGDHLVMVIESKTGNKISSYEVKMLDIDQQAFGVNETDYKASTKMSSEEFQRICHDLLVVGDTVSIEMTKDGITFSVSGTETSGCITCRQSGTVDDESVGTEITLQEPMNLSFALKFLNLFTKATPLSNSVSIEMSADQPLCIHYDIGDMGNIRYFLAPKIDDEEGAGAAGAPAAAPTEAAGGDDE</sequence>
<dbReference type="CDD" id="cd00577">
    <property type="entry name" value="PCNA"/>
    <property type="match status" value="1"/>
</dbReference>
<evidence type="ECO:0000256" key="4">
    <source>
        <dbReference type="RuleBase" id="RU003671"/>
    </source>
</evidence>
<feature type="region of interest" description="Disordered" evidence="5">
    <location>
        <begin position="260"/>
        <end position="280"/>
    </location>
</feature>
<dbReference type="Pfam" id="PF00705">
    <property type="entry name" value="PCNA_N"/>
    <property type="match status" value="1"/>
</dbReference>
<comment type="caution">
    <text evidence="8">The sequence shown here is derived from an EMBL/GenBank/DDBJ whole genome shotgun (WGS) entry which is preliminary data.</text>
</comment>
<dbReference type="PROSITE" id="PS01251">
    <property type="entry name" value="PCNA_1"/>
    <property type="match status" value="1"/>
</dbReference>
<evidence type="ECO:0000313" key="9">
    <source>
        <dbReference type="Proteomes" id="UP001141327"/>
    </source>
</evidence>
<evidence type="ECO:0000259" key="7">
    <source>
        <dbReference type="Pfam" id="PF02747"/>
    </source>
</evidence>
<dbReference type="InterPro" id="IPR022649">
    <property type="entry name" value="Pr_cel_nuc_antig_C"/>
</dbReference>
<evidence type="ECO:0000256" key="3">
    <source>
        <dbReference type="RuleBase" id="RU000641"/>
    </source>
</evidence>
<dbReference type="PRINTS" id="PR00339">
    <property type="entry name" value="PCNACYCLIN"/>
</dbReference>
<feature type="domain" description="Proliferating cell nuclear antigen PCNA C-terminal" evidence="7">
    <location>
        <begin position="127"/>
        <end position="254"/>
    </location>
</feature>
<evidence type="ECO:0000256" key="2">
    <source>
        <dbReference type="ARBA" id="ARBA00023125"/>
    </source>
</evidence>
<dbReference type="InterPro" id="IPR022659">
    <property type="entry name" value="Pr_cel_nuc_antig_CS"/>
</dbReference>
<feature type="compositionally biased region" description="Low complexity" evidence="5">
    <location>
        <begin position="264"/>
        <end position="280"/>
    </location>
</feature>
<proteinExistence type="inferred from homology"/>
<evidence type="ECO:0000259" key="6">
    <source>
        <dbReference type="Pfam" id="PF00705"/>
    </source>
</evidence>
<evidence type="ECO:0000313" key="8">
    <source>
        <dbReference type="EMBL" id="KAJ4463051.1"/>
    </source>
</evidence>
<keyword evidence="9" id="KW-1185">Reference proteome</keyword>
<dbReference type="HAMAP" id="MF_00317">
    <property type="entry name" value="DNApol_clamp_arch"/>
    <property type="match status" value="1"/>
</dbReference>
<keyword evidence="4" id="KW-0235">DNA replication</keyword>
<gene>
    <name evidence="8" type="ORF">PAPYR_299</name>
</gene>
<dbReference type="PANTHER" id="PTHR11352">
    <property type="entry name" value="PROLIFERATING CELL NUCLEAR ANTIGEN"/>
    <property type="match status" value="1"/>
</dbReference>
<dbReference type="SUPFAM" id="SSF55979">
    <property type="entry name" value="DNA clamp"/>
    <property type="match status" value="2"/>
</dbReference>
<name>A0ABQ8UY56_9EUKA</name>
<protein>
    <recommendedName>
        <fullName evidence="3">DNA sliding clamp PCNA</fullName>
    </recommendedName>
</protein>
<comment type="function">
    <text evidence="3">This protein is an auxiliary protein of DNA polymerase delta and is involved in the control of eukaryotic DNA replication by increasing the polymerase's processivity during elongation of the leading strand.</text>
</comment>
<dbReference type="InterPro" id="IPR000730">
    <property type="entry name" value="Pr_cel_nuc_antig"/>
</dbReference>
<dbReference type="Proteomes" id="UP001141327">
    <property type="component" value="Unassembled WGS sequence"/>
</dbReference>
<comment type="similarity">
    <text evidence="1 4">Belongs to the PCNA family.</text>
</comment>
<dbReference type="InterPro" id="IPR022648">
    <property type="entry name" value="Pr_cel_nuc_antig_N"/>
</dbReference>
<keyword evidence="3" id="KW-0539">Nucleus</keyword>
<reference evidence="8" key="1">
    <citation type="journal article" date="2022" name="bioRxiv">
        <title>Genomics of Preaxostyla Flagellates Illuminates Evolutionary Transitions and the Path Towards Mitochondrial Loss.</title>
        <authorList>
            <person name="Novak L.V.F."/>
            <person name="Treitli S.C."/>
            <person name="Pyrih J."/>
            <person name="Halakuc P."/>
            <person name="Pipaliya S.V."/>
            <person name="Vacek V."/>
            <person name="Brzon O."/>
            <person name="Soukal P."/>
            <person name="Eme L."/>
            <person name="Dacks J.B."/>
            <person name="Karnkowska A."/>
            <person name="Elias M."/>
            <person name="Hampl V."/>
        </authorList>
    </citation>
    <scope>NUCLEOTIDE SEQUENCE</scope>
    <source>
        <strain evidence="8">RCP-MX</strain>
    </source>
</reference>
<accession>A0ABQ8UY56</accession>
<comment type="subcellular location">
    <subcellularLocation>
        <location evidence="3">Nucleus</location>
    </subcellularLocation>
</comment>
<dbReference type="PANTHER" id="PTHR11352:SF0">
    <property type="entry name" value="PROLIFERATING CELL NUCLEAR ANTIGEN"/>
    <property type="match status" value="1"/>
</dbReference>
<keyword evidence="2 4" id="KW-0238">DNA-binding</keyword>
<feature type="domain" description="Proliferating cell nuclear antigen PCNA N-terminal" evidence="6">
    <location>
        <begin position="1"/>
        <end position="123"/>
    </location>
</feature>
<dbReference type="NCBIfam" id="TIGR00590">
    <property type="entry name" value="pcna"/>
    <property type="match status" value="1"/>
</dbReference>